<evidence type="ECO:0000256" key="1">
    <source>
        <dbReference type="SAM" id="MobiDB-lite"/>
    </source>
</evidence>
<dbReference type="Proteomes" id="UP000298061">
    <property type="component" value="Unassembled WGS sequence"/>
</dbReference>
<comment type="caution">
    <text evidence="2">The sequence shown here is derived from an EMBL/GenBank/DDBJ whole genome shotgun (WGS) entry which is preliminary data.</text>
</comment>
<dbReference type="EMBL" id="SFCI01002218">
    <property type="protein sequence ID" value="TFY74220.1"/>
    <property type="molecule type" value="Genomic_DNA"/>
</dbReference>
<feature type="region of interest" description="Disordered" evidence="1">
    <location>
        <begin position="231"/>
        <end position="251"/>
    </location>
</feature>
<evidence type="ECO:0000313" key="2">
    <source>
        <dbReference type="EMBL" id="TFY74220.1"/>
    </source>
</evidence>
<dbReference type="AlphaFoldDB" id="A0A4Y9ZJ64"/>
<keyword evidence="3" id="KW-1185">Reference proteome</keyword>
<accession>A0A4Y9ZJ64</accession>
<proteinExistence type="predicted"/>
<name>A0A4Y9ZJ64_9AGAM</name>
<protein>
    <submittedName>
        <fullName evidence="2">Uncharacterized protein</fullName>
    </submittedName>
</protein>
<sequence length="251" mass="28036">MPPRKTNTPVTPRNKPLIPKRVLPRQGGLINDPLPDTLGPTPIKSGLSTTDGCVFLKDVVNPQLKEDINRNMQGLLDVEEFVKSVWGFDDADLNFNNWTYQPPTGLHDMYKVPDEKARYTPFCDMLVDAFNQWRKAVGLVRKRTVKLVRNPDKKTIRGYAGWFGKQNERRPDVVGEGMAGLLGKEISTFAGVRIWNGMPIVGEFKRWYLAELKRKAKSGLPMSAPELSVPAMASSSGARGGRKGGVLTMRR</sequence>
<organism evidence="2 3">
    <name type="scientific">Hericium alpestre</name>
    <dbReference type="NCBI Taxonomy" id="135208"/>
    <lineage>
        <taxon>Eukaryota</taxon>
        <taxon>Fungi</taxon>
        <taxon>Dikarya</taxon>
        <taxon>Basidiomycota</taxon>
        <taxon>Agaricomycotina</taxon>
        <taxon>Agaricomycetes</taxon>
        <taxon>Russulales</taxon>
        <taxon>Hericiaceae</taxon>
        <taxon>Hericium</taxon>
    </lineage>
</organism>
<reference evidence="2 3" key="1">
    <citation type="submission" date="2019-02" db="EMBL/GenBank/DDBJ databases">
        <title>Genome sequencing of the rare red list fungi Hericium alpestre (H. flagellum).</title>
        <authorList>
            <person name="Buettner E."/>
            <person name="Kellner H."/>
        </authorList>
    </citation>
    <scope>NUCLEOTIDE SEQUENCE [LARGE SCALE GENOMIC DNA]</scope>
    <source>
        <strain evidence="2 3">DSM 108284</strain>
    </source>
</reference>
<evidence type="ECO:0000313" key="3">
    <source>
        <dbReference type="Proteomes" id="UP000298061"/>
    </source>
</evidence>
<gene>
    <name evidence="2" type="ORF">EWM64_g9791</name>
</gene>